<dbReference type="InterPro" id="IPR002885">
    <property type="entry name" value="PPR_rpt"/>
</dbReference>
<accession>A0A813KX19</accession>
<dbReference type="Proteomes" id="UP000654075">
    <property type="component" value="Unassembled WGS sequence"/>
</dbReference>
<comment type="caution">
    <text evidence="4">The sequence shown here is derived from an EMBL/GenBank/DDBJ whole genome shotgun (WGS) entry which is preliminary data.</text>
</comment>
<dbReference type="AlphaFoldDB" id="A0A813KX19"/>
<dbReference type="EMBL" id="CAJNNV010024869">
    <property type="protein sequence ID" value="CAE8610967.1"/>
    <property type="molecule type" value="Genomic_DNA"/>
</dbReference>
<dbReference type="EMBL" id="CAJNNW010032644">
    <property type="protein sequence ID" value="CAE8714444.1"/>
    <property type="molecule type" value="Genomic_DNA"/>
</dbReference>
<evidence type="ECO:0000313" key="5">
    <source>
        <dbReference type="Proteomes" id="UP000626109"/>
    </source>
</evidence>
<feature type="repeat" description="PPR" evidence="2">
    <location>
        <begin position="164"/>
        <end position="198"/>
    </location>
</feature>
<evidence type="ECO:0000256" key="1">
    <source>
        <dbReference type="ARBA" id="ARBA00022737"/>
    </source>
</evidence>
<dbReference type="PANTHER" id="PTHR47447">
    <property type="entry name" value="OS03G0856100 PROTEIN"/>
    <property type="match status" value="1"/>
</dbReference>
<dbReference type="Proteomes" id="UP000626109">
    <property type="component" value="Unassembled WGS sequence"/>
</dbReference>
<dbReference type="Gene3D" id="1.25.40.10">
    <property type="entry name" value="Tetratricopeptide repeat domain"/>
    <property type="match status" value="3"/>
</dbReference>
<dbReference type="OrthoDB" id="440666at2759"/>
<keyword evidence="6" id="KW-1185">Reference proteome</keyword>
<proteinExistence type="predicted"/>
<reference evidence="4" key="1">
    <citation type="submission" date="2021-02" db="EMBL/GenBank/DDBJ databases">
        <authorList>
            <person name="Dougan E. K."/>
            <person name="Rhodes N."/>
            <person name="Thang M."/>
            <person name="Chan C."/>
        </authorList>
    </citation>
    <scope>NUCLEOTIDE SEQUENCE</scope>
</reference>
<dbReference type="PROSITE" id="PS51375">
    <property type="entry name" value="PPR"/>
    <property type="match status" value="1"/>
</dbReference>
<gene>
    <name evidence="3" type="ORF">PGLA1383_LOCUS28777</name>
    <name evidence="4" type="ORF">PGLA2088_LOCUS37994</name>
</gene>
<name>A0A813KX19_POLGL</name>
<dbReference type="InterPro" id="IPR011990">
    <property type="entry name" value="TPR-like_helical_dom_sf"/>
</dbReference>
<dbReference type="PANTHER" id="PTHR47447:SF17">
    <property type="entry name" value="OS12G0638900 PROTEIN"/>
    <property type="match status" value="1"/>
</dbReference>
<evidence type="ECO:0000313" key="6">
    <source>
        <dbReference type="Proteomes" id="UP000654075"/>
    </source>
</evidence>
<evidence type="ECO:0000256" key="2">
    <source>
        <dbReference type="PROSITE-ProRule" id="PRU00708"/>
    </source>
</evidence>
<organism evidence="4 5">
    <name type="scientific">Polarella glacialis</name>
    <name type="common">Dinoflagellate</name>
    <dbReference type="NCBI Taxonomy" id="89957"/>
    <lineage>
        <taxon>Eukaryota</taxon>
        <taxon>Sar</taxon>
        <taxon>Alveolata</taxon>
        <taxon>Dinophyceae</taxon>
        <taxon>Suessiales</taxon>
        <taxon>Suessiaceae</taxon>
        <taxon>Polarella</taxon>
    </lineage>
</organism>
<evidence type="ECO:0000313" key="3">
    <source>
        <dbReference type="EMBL" id="CAE8610967.1"/>
    </source>
</evidence>
<protein>
    <recommendedName>
        <fullName evidence="7">Pentatricopeptide repeat-containing protein, chloroplastic</fullName>
    </recommendedName>
</protein>
<keyword evidence="1" id="KW-0677">Repeat</keyword>
<evidence type="ECO:0008006" key="7">
    <source>
        <dbReference type="Google" id="ProtNLM"/>
    </source>
</evidence>
<sequence>MAVTGQSQSCRADGRKELLDRLRKSTSPIGGLRAAQSLILLPGVQTKDLVVALSSLSRCHHWQGVLGILNNWQRRSSDNSFSVGKSEVLLPRLDTACFNTAGGAMVRASQWPHALNLLVTSKICFVEPDVLTLNMAISASHKGSFWVGALDLLHEATLQNLKLDTVSFNSAVSACSSAGFWQQSLGLVSRLLIQGCELSVVSLTAVATAVSTLSAICDEHHWMLSLDLLLRHMQLRGLRLDVTARNSALTAAEHSSEWPRVLTLLHSTRESGIEADRISRNQLTTACGRCSAWQQALVTLRWGTSACDGLEPDVIGLNAAMSACETGSQWVAAIQLLGLIQRPSVVSVNTAINACGIGQQWSSALSVLRRLLGCAISGLRADAISCAGAVAACQRALQWAQAGELLVAAPLWGIVSSASAHNSAAAAFVKSGRWQQALSALRRLMDIEGGTASFGSESDRAQSGLRADIRSFAAVAGACQQASCWEQSLAVLAALGSAGIRSGLLLQNAALGACRKSRKWRSSLELVGNLGASETMSNVVSLEAAVDACELGSKPQEAVRWLDEAVKTSIFERLHSEQVSGRREPRTS</sequence>
<evidence type="ECO:0000313" key="4">
    <source>
        <dbReference type="EMBL" id="CAE8714444.1"/>
    </source>
</evidence>